<dbReference type="Proteomes" id="UP000469421">
    <property type="component" value="Unassembled WGS sequence"/>
</dbReference>
<keyword evidence="3" id="KW-1185">Reference proteome</keyword>
<name>A0A6N7LPW5_9GAMM</name>
<dbReference type="EMBL" id="WIRE01000001">
    <property type="protein sequence ID" value="MQX52278.1"/>
    <property type="molecule type" value="Genomic_DNA"/>
</dbReference>
<comment type="caution">
    <text evidence="2">The sequence shown here is derived from an EMBL/GenBank/DDBJ whole genome shotgun (WGS) entry which is preliminary data.</text>
</comment>
<dbReference type="InterPro" id="IPR018756">
    <property type="entry name" value="DUF2314"/>
</dbReference>
<organism evidence="2 3">
    <name type="scientific">Alcanivorax sediminis</name>
    <dbReference type="NCBI Taxonomy" id="2663008"/>
    <lineage>
        <taxon>Bacteria</taxon>
        <taxon>Pseudomonadati</taxon>
        <taxon>Pseudomonadota</taxon>
        <taxon>Gammaproteobacteria</taxon>
        <taxon>Oceanospirillales</taxon>
        <taxon>Alcanivoracaceae</taxon>
        <taxon>Alcanivorax</taxon>
    </lineage>
</organism>
<reference evidence="2 3" key="1">
    <citation type="submission" date="2019-10" db="EMBL/GenBank/DDBJ databases">
        <title>Alcanivorax sp.PA15-N-34 draft genome sequence.</title>
        <authorList>
            <person name="Liao X."/>
            <person name="Shao Z."/>
        </authorList>
    </citation>
    <scope>NUCLEOTIDE SEQUENCE [LARGE SCALE GENOMIC DNA]</scope>
    <source>
        <strain evidence="2 3">PA15-N-34</strain>
    </source>
</reference>
<dbReference type="RefSeq" id="WP_153499002.1">
    <property type="nucleotide sequence ID" value="NZ_WIRE01000001.1"/>
</dbReference>
<gene>
    <name evidence="2" type="ORF">GFN93_03395</name>
</gene>
<dbReference type="Pfam" id="PF10077">
    <property type="entry name" value="DUF2314"/>
    <property type="match status" value="1"/>
</dbReference>
<evidence type="ECO:0000313" key="3">
    <source>
        <dbReference type="Proteomes" id="UP000469421"/>
    </source>
</evidence>
<sequence length="146" mass="17080">MEEAEEPKFMAVDSNSDDYRQTIKKAQATLNDFKVALESLPDDSFASVKFFIPEAQGSDEGAFLWLMHPFFEDGYCFARPFELPEEFTWLEVGQWIKLPEESLMDWYILTDSGDLSGGYSLRYQRNLTPDHKKHEYDERIGIKKYL</sequence>
<proteinExistence type="predicted"/>
<dbReference type="AlphaFoldDB" id="A0A6N7LPW5"/>
<accession>A0A6N7LPW5</accession>
<evidence type="ECO:0000313" key="2">
    <source>
        <dbReference type="EMBL" id="MQX52278.1"/>
    </source>
</evidence>
<protein>
    <submittedName>
        <fullName evidence="2">DUF2314 domain-containing protein</fullName>
    </submittedName>
</protein>
<feature type="domain" description="DUF2314" evidence="1">
    <location>
        <begin position="20"/>
        <end position="142"/>
    </location>
</feature>
<evidence type="ECO:0000259" key="1">
    <source>
        <dbReference type="Pfam" id="PF10077"/>
    </source>
</evidence>